<dbReference type="OrthoDB" id="413077at2759"/>
<dbReference type="GO" id="GO:0006099">
    <property type="term" value="P:tricarboxylic acid cycle"/>
    <property type="evidence" value="ECO:0007669"/>
    <property type="project" value="TreeGrafter"/>
</dbReference>
<evidence type="ECO:0000256" key="5">
    <source>
        <dbReference type="ARBA" id="ARBA00037426"/>
    </source>
</evidence>
<evidence type="ECO:0000256" key="3">
    <source>
        <dbReference type="ARBA" id="ARBA00023002"/>
    </source>
</evidence>
<keyword evidence="4" id="KW-0786">Thiamine pyrophosphate</keyword>
<comment type="caution">
    <text evidence="9">The sequence shown here is derived from an EMBL/GenBank/DDBJ whole genome shotgun (WGS) entry which is preliminary data.</text>
</comment>
<feature type="domain" description="2-oxoglutarate dehydrogenase E1 component N-terminal" evidence="8">
    <location>
        <begin position="76"/>
        <end position="113"/>
    </location>
</feature>
<dbReference type="PANTHER" id="PTHR23152:SF4">
    <property type="entry name" value="2-OXOADIPATE DEHYDROGENASE COMPLEX COMPONENT E1"/>
    <property type="match status" value="1"/>
</dbReference>
<dbReference type="GO" id="GO:0005739">
    <property type="term" value="C:mitochondrion"/>
    <property type="evidence" value="ECO:0007669"/>
    <property type="project" value="TreeGrafter"/>
</dbReference>
<keyword evidence="10" id="KW-1185">Reference proteome</keyword>
<comment type="similarity">
    <text evidence="2">Belongs to the alpha-ketoglutarate dehydrogenase family.</text>
</comment>
<evidence type="ECO:0000313" key="9">
    <source>
        <dbReference type="EMBL" id="CAG8770186.1"/>
    </source>
</evidence>
<dbReference type="GO" id="GO:0004591">
    <property type="term" value="F:oxoglutarate dehydrogenase (succinyl-transferring) activity"/>
    <property type="evidence" value="ECO:0007669"/>
    <property type="project" value="TreeGrafter"/>
</dbReference>
<proteinExistence type="inferred from homology"/>
<accession>A0A9N9NXS1</accession>
<dbReference type="GO" id="GO:0045252">
    <property type="term" value="C:oxoglutarate dehydrogenase complex"/>
    <property type="evidence" value="ECO:0007669"/>
    <property type="project" value="TreeGrafter"/>
</dbReference>
<name>A0A9N9NXS1_9GLOM</name>
<evidence type="ECO:0000256" key="1">
    <source>
        <dbReference type="ARBA" id="ARBA00001964"/>
    </source>
</evidence>
<feature type="non-terminal residue" evidence="9">
    <location>
        <position position="163"/>
    </location>
</feature>
<dbReference type="InterPro" id="IPR032106">
    <property type="entry name" value="2-oxogl_dehyd_N"/>
</dbReference>
<comment type="function">
    <text evidence="5">The 2-oxoglutarate dehydrogenase complex catalyzes the overall conversion of 2-oxoglutarate to succinyl-CoA and CO(2). It contains multiple copies of three enzymatic components: 2-oxoglutarate dehydrogenase (E1), dihydrolipoamide succinyltransferase (E2) and lipoamide dehydrogenase (E3).</text>
</comment>
<evidence type="ECO:0000256" key="4">
    <source>
        <dbReference type="ARBA" id="ARBA00023052"/>
    </source>
</evidence>
<protein>
    <recommendedName>
        <fullName evidence="6">2-oxoglutarate dehydrogenase, mitochondrial</fullName>
    </recommendedName>
    <alternativeName>
        <fullName evidence="7">2-oxoglutarate dehydrogenase complex component E1</fullName>
    </alternativeName>
</protein>
<dbReference type="GO" id="GO:0030976">
    <property type="term" value="F:thiamine pyrophosphate binding"/>
    <property type="evidence" value="ECO:0007669"/>
    <property type="project" value="InterPro"/>
</dbReference>
<dbReference type="EMBL" id="CAJVPS010051898">
    <property type="protein sequence ID" value="CAG8770186.1"/>
    <property type="molecule type" value="Genomic_DNA"/>
</dbReference>
<gene>
    <name evidence="9" type="ORF">ALEPTO_LOCUS14104</name>
</gene>
<dbReference type="Pfam" id="PF16078">
    <property type="entry name" value="2-oxogl_dehyd_N"/>
    <property type="match status" value="1"/>
</dbReference>
<reference evidence="9" key="1">
    <citation type="submission" date="2021-06" db="EMBL/GenBank/DDBJ databases">
        <authorList>
            <person name="Kallberg Y."/>
            <person name="Tangrot J."/>
            <person name="Rosling A."/>
        </authorList>
    </citation>
    <scope>NUCLEOTIDE SEQUENCE</scope>
    <source>
        <strain evidence="9">FL130A</strain>
    </source>
</reference>
<dbReference type="AlphaFoldDB" id="A0A9N9NXS1"/>
<evidence type="ECO:0000256" key="2">
    <source>
        <dbReference type="ARBA" id="ARBA00006936"/>
    </source>
</evidence>
<evidence type="ECO:0000313" key="10">
    <source>
        <dbReference type="Proteomes" id="UP000789508"/>
    </source>
</evidence>
<sequence>FVLILRYTGSYGVRYNAGNMFSVILWSRTFRPGLTVLRNSTLSFRANTLPKLTFGPGPTRNKVTPVNSGGSLPPNDAFLQGNATNYIEEMYEAWLKNPSSVDMSWQAYFKNMEGIKPMLNVPLTGPVTSVSTSTQFSSDYDISDHMKVQLLVRAYQVRGHHIA</sequence>
<evidence type="ECO:0000256" key="7">
    <source>
        <dbReference type="ARBA" id="ARBA00042984"/>
    </source>
</evidence>
<dbReference type="Proteomes" id="UP000789508">
    <property type="component" value="Unassembled WGS sequence"/>
</dbReference>
<organism evidence="9 10">
    <name type="scientific">Ambispora leptoticha</name>
    <dbReference type="NCBI Taxonomy" id="144679"/>
    <lineage>
        <taxon>Eukaryota</taxon>
        <taxon>Fungi</taxon>
        <taxon>Fungi incertae sedis</taxon>
        <taxon>Mucoromycota</taxon>
        <taxon>Glomeromycotina</taxon>
        <taxon>Glomeromycetes</taxon>
        <taxon>Archaeosporales</taxon>
        <taxon>Ambisporaceae</taxon>
        <taxon>Ambispora</taxon>
    </lineage>
</organism>
<comment type="cofactor">
    <cofactor evidence="1">
        <name>thiamine diphosphate</name>
        <dbReference type="ChEBI" id="CHEBI:58937"/>
    </cofactor>
</comment>
<feature type="non-terminal residue" evidence="9">
    <location>
        <position position="1"/>
    </location>
</feature>
<dbReference type="PANTHER" id="PTHR23152">
    <property type="entry name" value="2-OXOGLUTARATE DEHYDROGENASE"/>
    <property type="match status" value="1"/>
</dbReference>
<keyword evidence="3" id="KW-0560">Oxidoreductase</keyword>
<dbReference type="InterPro" id="IPR011603">
    <property type="entry name" value="2oxoglutarate_DH_E1"/>
</dbReference>
<evidence type="ECO:0000256" key="6">
    <source>
        <dbReference type="ARBA" id="ARBA00040267"/>
    </source>
</evidence>
<evidence type="ECO:0000259" key="8">
    <source>
        <dbReference type="Pfam" id="PF16078"/>
    </source>
</evidence>